<evidence type="ECO:0000256" key="1">
    <source>
        <dbReference type="ARBA" id="ARBA00023015"/>
    </source>
</evidence>
<dbReference type="PANTHER" id="PTHR30146">
    <property type="entry name" value="LACI-RELATED TRANSCRIPTIONAL REPRESSOR"/>
    <property type="match status" value="1"/>
</dbReference>
<evidence type="ECO:0000256" key="2">
    <source>
        <dbReference type="ARBA" id="ARBA00023125"/>
    </source>
</evidence>
<proteinExistence type="predicted"/>
<dbReference type="PANTHER" id="PTHR30146:SF109">
    <property type="entry name" value="HTH-TYPE TRANSCRIPTIONAL REGULATOR GALS"/>
    <property type="match status" value="1"/>
</dbReference>
<dbReference type="Pfam" id="PF00356">
    <property type="entry name" value="LacI"/>
    <property type="match status" value="1"/>
</dbReference>
<dbReference type="Gene3D" id="3.40.50.2300">
    <property type="match status" value="2"/>
</dbReference>
<feature type="domain" description="HTH lacI-type" evidence="4">
    <location>
        <begin position="2"/>
        <end position="56"/>
    </location>
</feature>
<dbReference type="Pfam" id="PF13377">
    <property type="entry name" value="Peripla_BP_3"/>
    <property type="match status" value="1"/>
</dbReference>
<dbReference type="SUPFAM" id="SSF47413">
    <property type="entry name" value="lambda repressor-like DNA-binding domains"/>
    <property type="match status" value="1"/>
</dbReference>
<keyword evidence="1" id="KW-0805">Transcription regulation</keyword>
<dbReference type="InterPro" id="IPR000843">
    <property type="entry name" value="HTH_LacI"/>
</dbReference>
<dbReference type="InterPro" id="IPR010982">
    <property type="entry name" value="Lambda_DNA-bd_dom_sf"/>
</dbReference>
<dbReference type="CDD" id="cd01392">
    <property type="entry name" value="HTH_LacI"/>
    <property type="match status" value="1"/>
</dbReference>
<evidence type="ECO:0000259" key="4">
    <source>
        <dbReference type="PROSITE" id="PS50932"/>
    </source>
</evidence>
<dbReference type="Proteomes" id="UP001144471">
    <property type="component" value="Unassembled WGS sequence"/>
</dbReference>
<dbReference type="CDD" id="cd06267">
    <property type="entry name" value="PBP1_LacI_sugar_binding-like"/>
    <property type="match status" value="1"/>
</dbReference>
<dbReference type="AlphaFoldDB" id="A0A9W6LLG6"/>
<evidence type="ECO:0000313" key="5">
    <source>
        <dbReference type="EMBL" id="GLI54694.1"/>
    </source>
</evidence>
<comment type="caution">
    <text evidence="5">The sequence shown here is derived from an EMBL/GenBank/DDBJ whole genome shotgun (WGS) entry which is preliminary data.</text>
</comment>
<dbReference type="PROSITE" id="PS00356">
    <property type="entry name" value="HTH_LACI_1"/>
    <property type="match status" value="1"/>
</dbReference>
<dbReference type="GO" id="GO:0000976">
    <property type="term" value="F:transcription cis-regulatory region binding"/>
    <property type="evidence" value="ECO:0007669"/>
    <property type="project" value="TreeGrafter"/>
</dbReference>
<evidence type="ECO:0000256" key="3">
    <source>
        <dbReference type="ARBA" id="ARBA00023163"/>
    </source>
</evidence>
<dbReference type="EMBL" id="BSDY01000001">
    <property type="protein sequence ID" value="GLI54694.1"/>
    <property type="molecule type" value="Genomic_DNA"/>
</dbReference>
<organism evidence="5 6">
    <name type="scientific">Propionigenium maris DSM 9537</name>
    <dbReference type="NCBI Taxonomy" id="1123000"/>
    <lineage>
        <taxon>Bacteria</taxon>
        <taxon>Fusobacteriati</taxon>
        <taxon>Fusobacteriota</taxon>
        <taxon>Fusobacteriia</taxon>
        <taxon>Fusobacteriales</taxon>
        <taxon>Fusobacteriaceae</taxon>
        <taxon>Propionigenium</taxon>
    </lineage>
</organism>
<protein>
    <submittedName>
        <fullName evidence="5">LacI family transcriptional regulator</fullName>
    </submittedName>
</protein>
<dbReference type="RefSeq" id="WP_281832577.1">
    <property type="nucleotide sequence ID" value="NZ_BSDY01000001.1"/>
</dbReference>
<keyword evidence="2" id="KW-0238">DNA-binding</keyword>
<dbReference type="SMART" id="SM00354">
    <property type="entry name" value="HTH_LACI"/>
    <property type="match status" value="1"/>
</dbReference>
<dbReference type="InterPro" id="IPR028082">
    <property type="entry name" value="Peripla_BP_I"/>
</dbReference>
<name>A0A9W6LLG6_9FUSO</name>
<dbReference type="Gene3D" id="1.10.260.40">
    <property type="entry name" value="lambda repressor-like DNA-binding domains"/>
    <property type="match status" value="1"/>
</dbReference>
<dbReference type="SUPFAM" id="SSF53822">
    <property type="entry name" value="Periplasmic binding protein-like I"/>
    <property type="match status" value="1"/>
</dbReference>
<dbReference type="GO" id="GO:0003700">
    <property type="term" value="F:DNA-binding transcription factor activity"/>
    <property type="evidence" value="ECO:0007669"/>
    <property type="project" value="TreeGrafter"/>
</dbReference>
<keyword evidence="3" id="KW-0804">Transcription</keyword>
<gene>
    <name evidence="5" type="ORF">PM10SUCC1_02090</name>
</gene>
<keyword evidence="6" id="KW-1185">Reference proteome</keyword>
<reference evidence="5" key="1">
    <citation type="submission" date="2022-12" db="EMBL/GenBank/DDBJ databases">
        <title>Reference genome sequencing for broad-spectrum identification of bacterial and archaeal isolates by mass spectrometry.</title>
        <authorList>
            <person name="Sekiguchi Y."/>
            <person name="Tourlousse D.M."/>
        </authorList>
    </citation>
    <scope>NUCLEOTIDE SEQUENCE</scope>
    <source>
        <strain evidence="5">10succ1</strain>
    </source>
</reference>
<dbReference type="InterPro" id="IPR046335">
    <property type="entry name" value="LacI/GalR-like_sensor"/>
</dbReference>
<accession>A0A9W6LLG6</accession>
<sequence length="333" mass="35953">MASIREIAKEAGVSVSTASKALNNKKDVSEGTKARVREVADKLGYTPNPIARRLSARRKNLIGLLILHTETLEIDGSIFIKILGEISREAAVKGYDVLLMTPAGGESYMEMARRSRVDGLIILGLTLEDKNLDELKRAELPMGILDQRVEGKCCVTTDNRGGIEEVVKLLKEKGHKEISFAGWCDSSQVSHERYDAYLESISPKTERVYRGGFSYEDGLAMGREIVEDIRSGRSIDAVVCSADMAALGVIKELQGAGIEVPGDVSVSGFDNLMAGRVASPSLTTVSQDTLEISRALLQGVTDLIEGKGAGDRVITGELIVRDSIGGRNGKDQK</sequence>
<evidence type="ECO:0000313" key="6">
    <source>
        <dbReference type="Proteomes" id="UP001144471"/>
    </source>
</evidence>
<dbReference type="PROSITE" id="PS50932">
    <property type="entry name" value="HTH_LACI_2"/>
    <property type="match status" value="1"/>
</dbReference>